<proteinExistence type="predicted"/>
<organism evidence="1 2">
    <name type="scientific">Phyllosticta capitalensis</name>
    <dbReference type="NCBI Taxonomy" id="121624"/>
    <lineage>
        <taxon>Eukaryota</taxon>
        <taxon>Fungi</taxon>
        <taxon>Dikarya</taxon>
        <taxon>Ascomycota</taxon>
        <taxon>Pezizomycotina</taxon>
        <taxon>Dothideomycetes</taxon>
        <taxon>Dothideomycetes incertae sedis</taxon>
        <taxon>Botryosphaeriales</taxon>
        <taxon>Phyllostictaceae</taxon>
        <taxon>Phyllosticta</taxon>
    </lineage>
</organism>
<protein>
    <recommendedName>
        <fullName evidence="3">F-box domain-containing protein</fullName>
    </recommendedName>
</protein>
<evidence type="ECO:0000313" key="1">
    <source>
        <dbReference type="EMBL" id="KAK8243622.1"/>
    </source>
</evidence>
<reference evidence="1 2" key="1">
    <citation type="submission" date="2024-04" db="EMBL/GenBank/DDBJ databases">
        <title>Phyllosticta paracitricarpa is synonymous to the EU quarantine fungus P. citricarpa based on phylogenomic analyses.</title>
        <authorList>
            <consortium name="Lawrence Berkeley National Laboratory"/>
            <person name="Van Ingen-Buijs V.A."/>
            <person name="Van Westerhoven A.C."/>
            <person name="Haridas S."/>
            <person name="Skiadas P."/>
            <person name="Martin F."/>
            <person name="Groenewald J.Z."/>
            <person name="Crous P.W."/>
            <person name="Seidl M.F."/>
        </authorList>
    </citation>
    <scope>NUCLEOTIDE SEQUENCE [LARGE SCALE GENOMIC DNA]</scope>
    <source>
        <strain evidence="1 2">CBS 123374</strain>
    </source>
</reference>
<evidence type="ECO:0000313" key="2">
    <source>
        <dbReference type="Proteomes" id="UP001492380"/>
    </source>
</evidence>
<dbReference type="EMBL" id="JBBWRZ010000002">
    <property type="protein sequence ID" value="KAK8243622.1"/>
    <property type="molecule type" value="Genomic_DNA"/>
</dbReference>
<accession>A0ABR1YY50</accession>
<dbReference type="Proteomes" id="UP001492380">
    <property type="component" value="Unassembled WGS sequence"/>
</dbReference>
<name>A0ABR1YY50_9PEZI</name>
<keyword evidence="2" id="KW-1185">Reference proteome</keyword>
<evidence type="ECO:0008006" key="3">
    <source>
        <dbReference type="Google" id="ProtNLM"/>
    </source>
</evidence>
<comment type="caution">
    <text evidence="1">The sequence shown here is derived from an EMBL/GenBank/DDBJ whole genome shotgun (WGS) entry which is preliminary data.</text>
</comment>
<gene>
    <name evidence="1" type="ORF">HDK90DRAFT_128431</name>
</gene>
<sequence>MHPKNRLSAFLTKRLDQMYLRQQYSKWLRAKFGLVLGNLKALAAKFQPRDRTDLSPQRDVPSLLEQLPVELLLEIDSHLYREQDSLSLRTTCTRMRSLPFRAHSFPPLVCAVRMLKARMFWDQTCHLVDTAIRMHGKRFCLLCREHHPKKYFSKDAYRADDPWRHICLGQERLYRFCEHRMVGYDTLRQLRSGRKVSCYFCAQAWMPYNSRMNDLSITRLGENFVHSSTMRLPDMVWTTKLPATRVPVAKVCPHIHLSNLDLERLRREQSNRPWRTPCGPATCSSSTPGTCPNASCAAHYTIWWEHGFEYGRNVSRSWLEVQRSFELGGPLGVNDPVWLENSEIDEPMPTSKEEWRDYWLGPARDCIVPFSSLLPGILAD</sequence>